<dbReference type="Proteomes" id="UP001193680">
    <property type="component" value="Unassembled WGS sequence"/>
</dbReference>
<evidence type="ECO:0000256" key="2">
    <source>
        <dbReference type="ARBA" id="ARBA00022747"/>
    </source>
</evidence>
<sequence length="570" mass="63759">MSVNNLITGHLDTWTQAIETKSTAGRGSGNKLNLVGIQKLRELILEMAVRGLLVPQDPNDEPASVLLEKIAAEKAQLIKDKKIKKSKALPEIAEDEKPFDLPNGWEFKRLPDIYFNISPSGKKLKTSDILEEGKFPVVDQGQNYISGYFDDESLLIHIPRKVVIFGDHTTNLKLIDFDFIAGADGTKIMCPIVIDEQYFYRFLTSLTLENRGYGRHFKILNDNLISIPPLEEQKRIVTKVDELMALCDQLESETLNHIDIHQTLVSTLLGNLVNPENTANFQDAWALIAENFDVLFTTENSIDQLKQTILQLAVMGKLVPQNPNDEPASELLKKIATEKTQLIKDGKLKKSKPLPEITEAEKPFDLPNGWEWVKLNEIISMMDAGWSPACPPEPSPDNETWGVLKTTSVQILQFLPEENKLLPSNKEPRPQYEVKSGDILVTRAGPWNRVGISCLVKETRPKLMTSDKLIRFHLVDVGMSEEYMVLALQAGVTAEYLESCKSGMASSQVNISQDKLKAAPIPLPALEEQKLIVTKVNELIALCDQLKTQLQTAQQTQIHLAQSIAQEALA</sequence>
<comment type="caution">
    <text evidence="5">The sequence shown here is derived from an EMBL/GenBank/DDBJ whole genome shotgun (WGS) entry which is preliminary data.</text>
</comment>
<evidence type="ECO:0000256" key="1">
    <source>
        <dbReference type="ARBA" id="ARBA00010923"/>
    </source>
</evidence>
<reference evidence="5 6" key="1">
    <citation type="submission" date="2020-11" db="EMBL/GenBank/DDBJ databases">
        <title>Sulfur oxidizing isolate from Hospital Hole Sinkhole.</title>
        <authorList>
            <person name="Scott K.M."/>
        </authorList>
    </citation>
    <scope>NUCLEOTIDE SEQUENCE [LARGE SCALE GENOMIC DNA]</scope>
    <source>
        <strain evidence="5 6">HH1</strain>
    </source>
</reference>
<dbReference type="GO" id="GO:0004519">
    <property type="term" value="F:endonuclease activity"/>
    <property type="evidence" value="ECO:0007669"/>
    <property type="project" value="UniProtKB-KW"/>
</dbReference>
<keyword evidence="5" id="KW-0540">Nuclease</keyword>
<dbReference type="SUPFAM" id="SSF116734">
    <property type="entry name" value="DNA methylase specificity domain"/>
    <property type="match status" value="2"/>
</dbReference>
<keyword evidence="5" id="KW-0378">Hydrolase</keyword>
<keyword evidence="5" id="KW-0255">Endonuclease</keyword>
<evidence type="ECO:0000259" key="4">
    <source>
        <dbReference type="Pfam" id="PF01420"/>
    </source>
</evidence>
<accession>A0ABS0BZ22</accession>
<dbReference type="InterPro" id="IPR000055">
    <property type="entry name" value="Restrct_endonuc_typeI_TRD"/>
</dbReference>
<evidence type="ECO:0000313" key="5">
    <source>
        <dbReference type="EMBL" id="MBF6058295.1"/>
    </source>
</evidence>
<dbReference type="InterPro" id="IPR051212">
    <property type="entry name" value="Type-I_RE_S_subunit"/>
</dbReference>
<dbReference type="InterPro" id="IPR044946">
    <property type="entry name" value="Restrct_endonuc_typeI_TRD_sf"/>
</dbReference>
<evidence type="ECO:0000313" key="6">
    <source>
        <dbReference type="Proteomes" id="UP001193680"/>
    </source>
</evidence>
<comment type="similarity">
    <text evidence="1">Belongs to the type-I restriction system S methylase family.</text>
</comment>
<dbReference type="PANTHER" id="PTHR43140">
    <property type="entry name" value="TYPE-1 RESTRICTION ENZYME ECOKI SPECIFICITY PROTEIN"/>
    <property type="match status" value="1"/>
</dbReference>
<organism evidence="5 6">
    <name type="scientific">Thiomicrorhabdus heinhorstiae</name>
    <dbReference type="NCBI Taxonomy" id="2748010"/>
    <lineage>
        <taxon>Bacteria</taxon>
        <taxon>Pseudomonadati</taxon>
        <taxon>Pseudomonadota</taxon>
        <taxon>Gammaproteobacteria</taxon>
        <taxon>Thiotrichales</taxon>
        <taxon>Piscirickettsiaceae</taxon>
        <taxon>Thiomicrorhabdus</taxon>
    </lineage>
</organism>
<evidence type="ECO:0000256" key="3">
    <source>
        <dbReference type="ARBA" id="ARBA00023125"/>
    </source>
</evidence>
<keyword evidence="6" id="KW-1185">Reference proteome</keyword>
<feature type="domain" description="Type I restriction modification DNA specificity" evidence="4">
    <location>
        <begin position="368"/>
        <end position="551"/>
    </location>
</feature>
<proteinExistence type="inferred from homology"/>
<dbReference type="Pfam" id="PF01420">
    <property type="entry name" value="Methylase_S"/>
    <property type="match status" value="2"/>
</dbReference>
<keyword evidence="2" id="KW-0680">Restriction system</keyword>
<dbReference type="CDD" id="cd17261">
    <property type="entry name" value="RMtype1_S_EcoKI-TRD2-CR2_like"/>
    <property type="match status" value="1"/>
</dbReference>
<keyword evidence="3" id="KW-0238">DNA-binding</keyword>
<dbReference type="Gene3D" id="3.90.220.20">
    <property type="entry name" value="DNA methylase specificity domains"/>
    <property type="match status" value="2"/>
</dbReference>
<name>A0ABS0BZ22_9GAMM</name>
<feature type="domain" description="Type I restriction modification DNA specificity" evidence="4">
    <location>
        <begin position="102"/>
        <end position="258"/>
    </location>
</feature>
<protein>
    <submittedName>
        <fullName evidence="5">Restriction endonuclease subunit S</fullName>
    </submittedName>
</protein>
<dbReference type="EMBL" id="JACBGI020000015">
    <property type="protein sequence ID" value="MBF6058295.1"/>
    <property type="molecule type" value="Genomic_DNA"/>
</dbReference>
<gene>
    <name evidence="5" type="ORF">H8792_008065</name>
</gene>
<dbReference type="PANTHER" id="PTHR43140:SF1">
    <property type="entry name" value="TYPE I RESTRICTION ENZYME ECOKI SPECIFICITY SUBUNIT"/>
    <property type="match status" value="1"/>
</dbReference>